<evidence type="ECO:0000313" key="2">
    <source>
        <dbReference type="EMBL" id="XAN07558.1"/>
    </source>
</evidence>
<keyword evidence="1" id="KW-0472">Membrane</keyword>
<feature type="transmembrane region" description="Helical" evidence="1">
    <location>
        <begin position="191"/>
        <end position="216"/>
    </location>
</feature>
<proteinExistence type="predicted"/>
<gene>
    <name evidence="2" type="ORF">AADG42_09705</name>
</gene>
<dbReference type="RefSeq" id="WP_425309022.1">
    <property type="nucleotide sequence ID" value="NZ_CP154795.1"/>
</dbReference>
<sequence>MQATRSPAPVGTATPVFHPARPWIRVVRIVVAVAILAALVTNTVEAVLGISDTTPIRLWSYFTLQSNLVLAVIFLIGAFVAQDRLPAWWDTARGGAAFYMTMTGIIYVVLIAPPEEFLSWSLSWTGIVQHRIGPWAAFLDWALVWMTAKAGWKRPLSWLVYPILFLIAAMVRGAITGWYPYHFLDPLQAGGWGGVATLTGVVVIAFLVMAVVMHLVGRLRTAVATRDRSPTPPRAG</sequence>
<dbReference type="EMBL" id="CP154795">
    <property type="protein sequence ID" value="XAN07558.1"/>
    <property type="molecule type" value="Genomic_DNA"/>
</dbReference>
<evidence type="ECO:0000256" key="1">
    <source>
        <dbReference type="SAM" id="Phobius"/>
    </source>
</evidence>
<name>A0ABZ3FND7_9ACTN</name>
<dbReference type="Proteomes" id="UP001442841">
    <property type="component" value="Chromosome"/>
</dbReference>
<dbReference type="NCBIfam" id="NF038065">
    <property type="entry name" value="Pr6Pr"/>
    <property type="match status" value="1"/>
</dbReference>
<accession>A0ABZ3FND7</accession>
<feature type="transmembrane region" description="Helical" evidence="1">
    <location>
        <begin position="26"/>
        <end position="50"/>
    </location>
</feature>
<keyword evidence="3" id="KW-1185">Reference proteome</keyword>
<evidence type="ECO:0000313" key="3">
    <source>
        <dbReference type="Proteomes" id="UP001442841"/>
    </source>
</evidence>
<keyword evidence="1" id="KW-1133">Transmembrane helix</keyword>
<protein>
    <submittedName>
        <fullName evidence="2">Pr6Pr family membrane protein</fullName>
    </submittedName>
</protein>
<feature type="transmembrane region" description="Helical" evidence="1">
    <location>
        <begin position="93"/>
        <end position="112"/>
    </location>
</feature>
<keyword evidence="1" id="KW-0812">Transmembrane</keyword>
<feature type="transmembrane region" description="Helical" evidence="1">
    <location>
        <begin position="62"/>
        <end position="81"/>
    </location>
</feature>
<feature type="transmembrane region" description="Helical" evidence="1">
    <location>
        <begin position="132"/>
        <end position="152"/>
    </location>
</feature>
<dbReference type="InterPro" id="IPR049713">
    <property type="entry name" value="Pr6Pr-like"/>
</dbReference>
<feature type="transmembrane region" description="Helical" evidence="1">
    <location>
        <begin position="159"/>
        <end position="179"/>
    </location>
</feature>
<reference evidence="2 3" key="1">
    <citation type="submission" date="2024-04" db="EMBL/GenBank/DDBJ databases">
        <title>Isolation of an actinomycete strain from pig manure.</title>
        <authorList>
            <person name="Gong T."/>
            <person name="Yu Z."/>
            <person name="An M."/>
            <person name="Wei C."/>
            <person name="Yang W."/>
            <person name="Liu L."/>
        </authorList>
    </citation>
    <scope>NUCLEOTIDE SEQUENCE [LARGE SCALE GENOMIC DNA]</scope>
    <source>
        <strain evidence="2 3">ZF39</strain>
    </source>
</reference>
<organism evidence="2 3">
    <name type="scientific">Ammonicoccus fulvus</name>
    <dbReference type="NCBI Taxonomy" id="3138240"/>
    <lineage>
        <taxon>Bacteria</taxon>
        <taxon>Bacillati</taxon>
        <taxon>Actinomycetota</taxon>
        <taxon>Actinomycetes</taxon>
        <taxon>Propionibacteriales</taxon>
        <taxon>Propionibacteriaceae</taxon>
        <taxon>Ammonicoccus</taxon>
    </lineage>
</organism>